<proteinExistence type="predicted"/>
<keyword evidence="4" id="KW-0862">Zinc</keyword>
<organism evidence="8 9">
    <name type="scientific">Trametes cubensis</name>
    <dbReference type="NCBI Taxonomy" id="1111947"/>
    <lineage>
        <taxon>Eukaryota</taxon>
        <taxon>Fungi</taxon>
        <taxon>Dikarya</taxon>
        <taxon>Basidiomycota</taxon>
        <taxon>Agaricomycotina</taxon>
        <taxon>Agaricomycetes</taxon>
        <taxon>Polyporales</taxon>
        <taxon>Polyporaceae</taxon>
        <taxon>Trametes</taxon>
    </lineage>
</organism>
<dbReference type="EMBL" id="JAPEVG010000161">
    <property type="protein sequence ID" value="KAJ8475372.1"/>
    <property type="molecule type" value="Genomic_DNA"/>
</dbReference>
<name>A0AAD7TS35_9APHY</name>
<accession>A0AAD7TS35</accession>
<dbReference type="InterPro" id="IPR052035">
    <property type="entry name" value="ZnF_BED_domain_contain"/>
</dbReference>
<dbReference type="Pfam" id="PF05699">
    <property type="entry name" value="Dimer_Tnp_hAT"/>
    <property type="match status" value="1"/>
</dbReference>
<evidence type="ECO:0000256" key="5">
    <source>
        <dbReference type="ARBA" id="ARBA00023242"/>
    </source>
</evidence>
<dbReference type="PANTHER" id="PTHR46481">
    <property type="entry name" value="ZINC FINGER BED DOMAIN-CONTAINING PROTEIN 4"/>
    <property type="match status" value="1"/>
</dbReference>
<evidence type="ECO:0000256" key="1">
    <source>
        <dbReference type="ARBA" id="ARBA00004123"/>
    </source>
</evidence>
<evidence type="ECO:0000313" key="8">
    <source>
        <dbReference type="EMBL" id="KAJ8475372.1"/>
    </source>
</evidence>
<comment type="caution">
    <text evidence="8">The sequence shown here is derived from an EMBL/GenBank/DDBJ whole genome shotgun (WGS) entry which is preliminary data.</text>
</comment>
<comment type="subcellular location">
    <subcellularLocation>
        <location evidence="1">Nucleus</location>
    </subcellularLocation>
</comment>
<keyword evidence="2" id="KW-0479">Metal-binding</keyword>
<dbReference type="Proteomes" id="UP001215151">
    <property type="component" value="Unassembled WGS sequence"/>
</dbReference>
<keyword evidence="5" id="KW-0539">Nucleus</keyword>
<feature type="compositionally biased region" description="Basic and acidic residues" evidence="6">
    <location>
        <begin position="122"/>
        <end position="131"/>
    </location>
</feature>
<feature type="region of interest" description="Disordered" evidence="6">
    <location>
        <begin position="762"/>
        <end position="805"/>
    </location>
</feature>
<protein>
    <recommendedName>
        <fullName evidence="7">HAT C-terminal dimerisation domain-containing protein</fullName>
    </recommendedName>
</protein>
<feature type="region of interest" description="Disordered" evidence="6">
    <location>
        <begin position="68"/>
        <end position="214"/>
    </location>
</feature>
<evidence type="ECO:0000256" key="3">
    <source>
        <dbReference type="ARBA" id="ARBA00022771"/>
    </source>
</evidence>
<keyword evidence="9" id="KW-1185">Reference proteome</keyword>
<keyword evidence="3" id="KW-0863">Zinc-finger</keyword>
<dbReference type="InterPro" id="IPR012337">
    <property type="entry name" value="RNaseH-like_sf"/>
</dbReference>
<evidence type="ECO:0000313" key="9">
    <source>
        <dbReference type="Proteomes" id="UP001215151"/>
    </source>
</evidence>
<feature type="compositionally biased region" description="Basic residues" evidence="6">
    <location>
        <begin position="167"/>
        <end position="179"/>
    </location>
</feature>
<dbReference type="SUPFAM" id="SSF53098">
    <property type="entry name" value="Ribonuclease H-like"/>
    <property type="match status" value="1"/>
</dbReference>
<dbReference type="AlphaFoldDB" id="A0AAD7TS35"/>
<gene>
    <name evidence="8" type="ORF">ONZ51_g6589</name>
</gene>
<evidence type="ECO:0000256" key="6">
    <source>
        <dbReference type="SAM" id="MobiDB-lite"/>
    </source>
</evidence>
<dbReference type="GO" id="GO:0005634">
    <property type="term" value="C:nucleus"/>
    <property type="evidence" value="ECO:0007669"/>
    <property type="project" value="UniProtKB-SubCell"/>
</dbReference>
<dbReference type="GO" id="GO:0046983">
    <property type="term" value="F:protein dimerization activity"/>
    <property type="evidence" value="ECO:0007669"/>
    <property type="project" value="InterPro"/>
</dbReference>
<evidence type="ECO:0000259" key="7">
    <source>
        <dbReference type="Pfam" id="PF05699"/>
    </source>
</evidence>
<dbReference type="PANTHER" id="PTHR46481:SF10">
    <property type="entry name" value="ZINC FINGER BED DOMAIN-CONTAINING PROTEIN 39"/>
    <property type="match status" value="1"/>
</dbReference>
<evidence type="ECO:0000256" key="2">
    <source>
        <dbReference type="ARBA" id="ARBA00022723"/>
    </source>
</evidence>
<dbReference type="InterPro" id="IPR008906">
    <property type="entry name" value="HATC_C_dom"/>
</dbReference>
<dbReference type="GO" id="GO:0008270">
    <property type="term" value="F:zinc ion binding"/>
    <property type="evidence" value="ECO:0007669"/>
    <property type="project" value="UniProtKB-KW"/>
</dbReference>
<feature type="compositionally biased region" description="Low complexity" evidence="6">
    <location>
        <begin position="784"/>
        <end position="798"/>
    </location>
</feature>
<reference evidence="8" key="1">
    <citation type="submission" date="2022-11" db="EMBL/GenBank/DDBJ databases">
        <title>Genome Sequence of Cubamyces cubensis.</title>
        <authorList>
            <person name="Buettner E."/>
        </authorList>
    </citation>
    <scope>NUCLEOTIDE SEQUENCE</scope>
    <source>
        <strain evidence="8">MPL-01</strain>
    </source>
</reference>
<sequence>MDFPSGYWRCPYCGAEDPADCLCYAPSYDFLPQPFASTSSSRPHEYDAQFADPYSASGSGLPQAVYMDAAPADPFGSPPPPSYPMHYQHGPLQHPNYPQHPRSSRAATPFRSQPAGVPGTARSEDNRREDEALTDATGTVLNANGKRQRTVSSRGAATRGGGITSRARGRGSGRGRGRGRGGLPRANADYPLTGPSAPPGTITGPPRTLNPADNATHLRVPVPAQRFSSILRKPSIESPTSSATDVWTGQNKAVRDHMLAYHPKDWKDCIITNQLKGWEGLAFKNGATPTAGGTEAPTTSILYSQSGLEDCITDWIAADDQAINVVESEWFRRVIIYASNSPRPLTDKDIPRRTRVHDVLVRKYERQIDELREQLKNALSRVSFTCDLWTCKILRGYLAITMHFCAKDGERLVLRSRLGAFRHIPGRHTGVNLAEHFFDVLQELGILGRVGCITLDNASNCDTMLEDLERLLKERGIPFHREGNRLRCFPHVVNISVTHGLSALTQEAAGENDRVTGGNIDGVDLDIMDAHAAELNEALRADPAYADALQNDPVKRARQLVTACRASGLRREAFAKTITEGNESGAFGEGKQLRQVQLLRDVSTRWSSTFLMIDRLLELYPAVEKQEDIEQYLLEDAELSALHDIREFLYLPHLVQELLSSEQTPTASQALPAYERLLRMLKLAKVKHPKISHAICASVTALEKYMQKTRQTRVYALAMVINPRIKFQYLEQEWSADERAAATKWVEEAMMEWRRYLCENPVRTSTPPPISTPCATDPLERHSSASSISSGGSCHTSAPHPNAHATRSLASGLSALAQREAELLAFSQALGSPEGAVAEPAQGLTDSSDVAMETDEEHIQRLHAEDEAAVQEELKRYGEEAPPVQEITLLEYWQNAANKFPYLYRVALDILPAPASSVPCERVFSSSKETDTLRRTGLDAAMMEILQVLKYSLKQGMRKSTFTGLGVHANAREDEMLFDPLETAGEASGMLHSGNFDDFLTLVVELDAH</sequence>
<evidence type="ECO:0000256" key="4">
    <source>
        <dbReference type="ARBA" id="ARBA00022833"/>
    </source>
</evidence>
<feature type="domain" description="HAT C-terminal dimerisation" evidence="7">
    <location>
        <begin position="873"/>
        <end position="950"/>
    </location>
</feature>